<evidence type="ECO:0000256" key="6">
    <source>
        <dbReference type="ARBA" id="ARBA00014679"/>
    </source>
</evidence>
<dbReference type="EC" id="2.1.1.228" evidence="5"/>
<reference evidence="16" key="1">
    <citation type="submission" date="2019-10" db="EMBL/GenBank/DDBJ databases">
        <title>Metagenomic sequencing of thiosulfate-disproportionating enrichment culture.</title>
        <authorList>
            <person name="Umezawa K."/>
            <person name="Kojima H."/>
            <person name="Fukui M."/>
        </authorList>
    </citation>
    <scope>NUCLEOTIDE SEQUENCE</scope>
    <source>
        <strain evidence="16">45J</strain>
    </source>
</reference>
<dbReference type="Gene3D" id="1.10.1270.20">
    <property type="entry name" value="tRNA(m1g37)methyltransferase, domain 2"/>
    <property type="match status" value="1"/>
</dbReference>
<dbReference type="Gene3D" id="3.40.1280.10">
    <property type="match status" value="1"/>
</dbReference>
<gene>
    <name evidence="16" type="ORF">A45J_1963</name>
</gene>
<dbReference type="PANTHER" id="PTHR46417:SF1">
    <property type="entry name" value="TRNA (GUANINE-N(1)-)-METHYLTRANSFERASE"/>
    <property type="match status" value="1"/>
</dbReference>
<evidence type="ECO:0000256" key="11">
    <source>
        <dbReference type="ARBA" id="ARBA00022694"/>
    </source>
</evidence>
<evidence type="ECO:0000256" key="5">
    <source>
        <dbReference type="ARBA" id="ARBA00012807"/>
    </source>
</evidence>
<evidence type="ECO:0000313" key="16">
    <source>
        <dbReference type="EMBL" id="GER94203.1"/>
    </source>
</evidence>
<comment type="subcellular location">
    <subcellularLocation>
        <location evidence="2">Cytoplasm</location>
    </subcellularLocation>
</comment>
<keyword evidence="10" id="KW-0949">S-adenosyl-L-methionine</keyword>
<comment type="function">
    <text evidence="1">Specifically methylates guanosine-37 in various tRNAs.</text>
</comment>
<keyword evidence="9 16" id="KW-0808">Transferase</keyword>
<name>A0A5J4L3D7_9ZZZZ</name>
<dbReference type="NCBIfam" id="TIGR00088">
    <property type="entry name" value="trmD"/>
    <property type="match status" value="1"/>
</dbReference>
<dbReference type="GO" id="GO:0005829">
    <property type="term" value="C:cytosol"/>
    <property type="evidence" value="ECO:0007669"/>
    <property type="project" value="TreeGrafter"/>
</dbReference>
<accession>A0A5J4L3D7</accession>
<evidence type="ECO:0000256" key="1">
    <source>
        <dbReference type="ARBA" id="ARBA00002634"/>
    </source>
</evidence>
<evidence type="ECO:0000256" key="8">
    <source>
        <dbReference type="ARBA" id="ARBA00022603"/>
    </source>
</evidence>
<proteinExistence type="inferred from homology"/>
<dbReference type="SUPFAM" id="SSF75217">
    <property type="entry name" value="alpha/beta knot"/>
    <property type="match status" value="1"/>
</dbReference>
<dbReference type="PANTHER" id="PTHR46417">
    <property type="entry name" value="TRNA (GUANINE-N(1)-)-METHYLTRANSFERASE"/>
    <property type="match status" value="1"/>
</dbReference>
<dbReference type="InterPro" id="IPR023148">
    <property type="entry name" value="tRNA_m1G_MeTrfase_C_sf"/>
</dbReference>
<dbReference type="NCBIfam" id="NF000648">
    <property type="entry name" value="PRK00026.1"/>
    <property type="match status" value="1"/>
</dbReference>
<evidence type="ECO:0000256" key="4">
    <source>
        <dbReference type="ARBA" id="ARBA00011738"/>
    </source>
</evidence>
<dbReference type="FunFam" id="1.10.1270.20:FF:000001">
    <property type="entry name" value="tRNA (guanine-N(1)-)-methyltransferase"/>
    <property type="match status" value="1"/>
</dbReference>
<dbReference type="CDD" id="cd18080">
    <property type="entry name" value="TrmD-like"/>
    <property type="match status" value="1"/>
</dbReference>
<comment type="subunit">
    <text evidence="4">Homodimer.</text>
</comment>
<evidence type="ECO:0000259" key="15">
    <source>
        <dbReference type="Pfam" id="PF01746"/>
    </source>
</evidence>
<dbReference type="FunFam" id="3.40.1280.10:FF:000001">
    <property type="entry name" value="tRNA (guanine-N(1)-)-methyltransferase"/>
    <property type="match status" value="1"/>
</dbReference>
<comment type="catalytic activity">
    <reaction evidence="14">
        <text>guanosine(37) in tRNA + S-adenosyl-L-methionine = N(1)-methylguanosine(37) in tRNA + S-adenosyl-L-homocysteine + H(+)</text>
        <dbReference type="Rhea" id="RHEA:36899"/>
        <dbReference type="Rhea" id="RHEA-COMP:10145"/>
        <dbReference type="Rhea" id="RHEA-COMP:10147"/>
        <dbReference type="ChEBI" id="CHEBI:15378"/>
        <dbReference type="ChEBI" id="CHEBI:57856"/>
        <dbReference type="ChEBI" id="CHEBI:59789"/>
        <dbReference type="ChEBI" id="CHEBI:73542"/>
        <dbReference type="ChEBI" id="CHEBI:74269"/>
        <dbReference type="EC" id="2.1.1.228"/>
    </reaction>
</comment>
<dbReference type="GO" id="GO:0002939">
    <property type="term" value="P:tRNA N1-guanine methylation"/>
    <property type="evidence" value="ECO:0007669"/>
    <property type="project" value="TreeGrafter"/>
</dbReference>
<organism evidence="16">
    <name type="scientific">hot springs metagenome</name>
    <dbReference type="NCBI Taxonomy" id="433727"/>
    <lineage>
        <taxon>unclassified sequences</taxon>
        <taxon>metagenomes</taxon>
        <taxon>ecological metagenomes</taxon>
    </lineage>
</organism>
<evidence type="ECO:0000256" key="7">
    <source>
        <dbReference type="ARBA" id="ARBA00022490"/>
    </source>
</evidence>
<keyword evidence="8 16" id="KW-0489">Methyltransferase</keyword>
<evidence type="ECO:0000256" key="14">
    <source>
        <dbReference type="ARBA" id="ARBA00047783"/>
    </source>
</evidence>
<dbReference type="HAMAP" id="MF_00605">
    <property type="entry name" value="TrmD"/>
    <property type="match status" value="1"/>
</dbReference>
<evidence type="ECO:0000256" key="10">
    <source>
        <dbReference type="ARBA" id="ARBA00022691"/>
    </source>
</evidence>
<comment type="similarity">
    <text evidence="3">Belongs to the RNA methyltransferase TrmD family.</text>
</comment>
<feature type="domain" description="tRNA methyltransferase TRMD/TRM10-type" evidence="15">
    <location>
        <begin position="5"/>
        <end position="227"/>
    </location>
</feature>
<sequence>MNIGFDIITIFPGIFHAYLGESILKKALQKKLLDVKVYNLRDFTTDRHKTVDDYPYGGGPGMVMKIEPIYNAVHAIKADGLERQIVMLSPQGKIYNQAMAEEMLKEKRRVLFICGRYEGIDERVRESIVDEEISIGDYVMTGGELAALVIIDSIARLIPGVLGDEESIKEESFTWGLLDYPHYTRPPEFMGIKVPDVLLSGNHREIYKWRRRQAIRRTLERRPEILKNAKLTDEDIEILKEEGL</sequence>
<dbReference type="Pfam" id="PF01746">
    <property type="entry name" value="tRNA_m1G_MT"/>
    <property type="match status" value="1"/>
</dbReference>
<dbReference type="InterPro" id="IPR016009">
    <property type="entry name" value="tRNA_MeTrfase_TRMD/TRM10"/>
</dbReference>
<comment type="caution">
    <text evidence="16">The sequence shown here is derived from an EMBL/GenBank/DDBJ whole genome shotgun (WGS) entry which is preliminary data.</text>
</comment>
<protein>
    <recommendedName>
        <fullName evidence="6">tRNA (guanine-N(1)-)-methyltransferase</fullName>
        <ecNumber evidence="5">2.1.1.228</ecNumber>
    </recommendedName>
    <alternativeName>
        <fullName evidence="12">M1G-methyltransferase</fullName>
    </alternativeName>
    <alternativeName>
        <fullName evidence="13">tRNA [GM37] methyltransferase</fullName>
    </alternativeName>
</protein>
<keyword evidence="7" id="KW-0963">Cytoplasm</keyword>
<evidence type="ECO:0000256" key="12">
    <source>
        <dbReference type="ARBA" id="ARBA00029736"/>
    </source>
</evidence>
<dbReference type="InterPro" id="IPR029026">
    <property type="entry name" value="tRNA_m1G_MTases_N"/>
</dbReference>
<keyword evidence="11" id="KW-0819">tRNA processing</keyword>
<evidence type="ECO:0000256" key="13">
    <source>
        <dbReference type="ARBA" id="ARBA00033392"/>
    </source>
</evidence>
<evidence type="ECO:0000256" key="3">
    <source>
        <dbReference type="ARBA" id="ARBA00007630"/>
    </source>
</evidence>
<dbReference type="InterPro" id="IPR029028">
    <property type="entry name" value="Alpha/beta_knot_MTases"/>
</dbReference>
<dbReference type="EMBL" id="BLAB01000001">
    <property type="protein sequence ID" value="GER94203.1"/>
    <property type="molecule type" value="Genomic_DNA"/>
</dbReference>
<evidence type="ECO:0000256" key="9">
    <source>
        <dbReference type="ARBA" id="ARBA00022679"/>
    </source>
</evidence>
<dbReference type="AlphaFoldDB" id="A0A5J4L3D7"/>
<dbReference type="PIRSF" id="PIRSF000386">
    <property type="entry name" value="tRNA_mtase"/>
    <property type="match status" value="1"/>
</dbReference>
<evidence type="ECO:0000256" key="2">
    <source>
        <dbReference type="ARBA" id="ARBA00004496"/>
    </source>
</evidence>
<dbReference type="GO" id="GO:0052906">
    <property type="term" value="F:tRNA (guanine(37)-N1)-methyltransferase activity"/>
    <property type="evidence" value="ECO:0007669"/>
    <property type="project" value="UniProtKB-EC"/>
</dbReference>
<dbReference type="InterPro" id="IPR002649">
    <property type="entry name" value="tRNA_m1G_MeTrfase_TrmD"/>
</dbReference>